<gene>
    <name evidence="2" type="ORF">TMSB3V08_LOCUS8735</name>
</gene>
<dbReference type="EMBL" id="OB795297">
    <property type="protein sequence ID" value="CAD7432016.1"/>
    <property type="molecule type" value="Genomic_DNA"/>
</dbReference>
<evidence type="ECO:0000313" key="2">
    <source>
        <dbReference type="EMBL" id="CAD7432016.1"/>
    </source>
</evidence>
<reference evidence="2" key="1">
    <citation type="submission" date="2020-11" db="EMBL/GenBank/DDBJ databases">
        <authorList>
            <person name="Tran Van P."/>
        </authorList>
    </citation>
    <scope>NUCLEOTIDE SEQUENCE</scope>
</reference>
<sequence>MFVYIRLLSNVLDWQKKHQTSTTTTNNNNSISVNHNSVAAAANRQKQLKVQVKNENRLCPSPVNGGPCPDPGASRVPPPLLARCRHPHNHLVMLKPPLVCDRNGNNLLMIDTNVAPPPFIPRSRPGLLPIKLEKEDETKDDCDDKTPACDDTTEPRGGPVVGGLSPVVIGRTTFCGRRGHPRITRGVLHNVNLLQQSETKSRAYPGSFGRDVSTWGVSFLQDGETHTKK</sequence>
<name>A0A7R9HTF9_9NEOP</name>
<feature type="compositionally biased region" description="Basic and acidic residues" evidence="1">
    <location>
        <begin position="135"/>
        <end position="148"/>
    </location>
</feature>
<organism evidence="2">
    <name type="scientific">Timema monikensis</name>
    <dbReference type="NCBI Taxonomy" id="170555"/>
    <lineage>
        <taxon>Eukaryota</taxon>
        <taxon>Metazoa</taxon>
        <taxon>Ecdysozoa</taxon>
        <taxon>Arthropoda</taxon>
        <taxon>Hexapoda</taxon>
        <taxon>Insecta</taxon>
        <taxon>Pterygota</taxon>
        <taxon>Neoptera</taxon>
        <taxon>Polyneoptera</taxon>
        <taxon>Phasmatodea</taxon>
        <taxon>Timematodea</taxon>
        <taxon>Timematoidea</taxon>
        <taxon>Timematidae</taxon>
        <taxon>Timema</taxon>
    </lineage>
</organism>
<accession>A0A7R9HTF9</accession>
<protein>
    <submittedName>
        <fullName evidence="2">Uncharacterized protein</fullName>
    </submittedName>
</protein>
<dbReference type="AlphaFoldDB" id="A0A7R9HTF9"/>
<proteinExistence type="predicted"/>
<evidence type="ECO:0000256" key="1">
    <source>
        <dbReference type="SAM" id="MobiDB-lite"/>
    </source>
</evidence>
<feature type="region of interest" description="Disordered" evidence="1">
    <location>
        <begin position="135"/>
        <end position="163"/>
    </location>
</feature>